<evidence type="ECO:0000313" key="3">
    <source>
        <dbReference type="Proteomes" id="UP000282433"/>
    </source>
</evidence>
<sequence>MDTDYPLDNEFIMGPEYRRICALGEKLRGLMEEDAYIERGERRQPVASFEQALDWLVKESRRGLSIQRYKGLGEMNPDQAVGNPPWIRTAVACCA</sequence>
<dbReference type="EMBL" id="LR134162">
    <property type="protein sequence ID" value="VEB03437.1"/>
    <property type="molecule type" value="Genomic_DNA"/>
</dbReference>
<dbReference type="EC" id="5.99.1.3" evidence="2"/>
<dbReference type="InterPro" id="IPR041423">
    <property type="entry name" value="GyrB_insert"/>
</dbReference>
<gene>
    <name evidence="2" type="primary">gyrB_4</name>
    <name evidence="2" type="ORF">NCTC13635_03643</name>
</gene>
<dbReference type="GO" id="GO:0016853">
    <property type="term" value="F:isomerase activity"/>
    <property type="evidence" value="ECO:0007669"/>
    <property type="project" value="UniProtKB-KW"/>
</dbReference>
<dbReference type="Pfam" id="PF18053">
    <property type="entry name" value="GyrB_insert"/>
    <property type="match status" value="1"/>
</dbReference>
<dbReference type="AlphaFoldDB" id="A0A3S4GGZ8"/>
<feature type="domain" description="DNA gyrase subunit B insert" evidence="1">
    <location>
        <begin position="2"/>
        <end position="59"/>
    </location>
</feature>
<dbReference type="Proteomes" id="UP000282433">
    <property type="component" value="Chromosome"/>
</dbReference>
<name>A0A3S4GGZ8_KLEPN</name>
<dbReference type="Gene3D" id="3.30.300.370">
    <property type="match status" value="1"/>
</dbReference>
<organism evidence="2 3">
    <name type="scientific">Klebsiella pneumoniae</name>
    <dbReference type="NCBI Taxonomy" id="573"/>
    <lineage>
        <taxon>Bacteria</taxon>
        <taxon>Pseudomonadati</taxon>
        <taxon>Pseudomonadota</taxon>
        <taxon>Gammaproteobacteria</taxon>
        <taxon>Enterobacterales</taxon>
        <taxon>Enterobacteriaceae</taxon>
        <taxon>Klebsiella/Raoultella group</taxon>
        <taxon>Klebsiella</taxon>
        <taxon>Klebsiella pneumoniae complex</taxon>
    </lineage>
</organism>
<accession>A0A3S4GGZ8</accession>
<evidence type="ECO:0000313" key="2">
    <source>
        <dbReference type="EMBL" id="VEB03437.1"/>
    </source>
</evidence>
<reference evidence="2 3" key="1">
    <citation type="submission" date="2018-12" db="EMBL/GenBank/DDBJ databases">
        <authorList>
            <consortium name="Pathogen Informatics"/>
        </authorList>
    </citation>
    <scope>NUCLEOTIDE SEQUENCE [LARGE SCALE GENOMIC DNA]</scope>
    <source>
        <strain evidence="2 3">NCTC13635</strain>
    </source>
</reference>
<keyword evidence="2" id="KW-0413">Isomerase</keyword>
<protein>
    <submittedName>
        <fullName evidence="2">DNA gyrase subunit B</fullName>
        <ecNumber evidence="2">5.99.1.3</ecNumber>
    </submittedName>
</protein>
<proteinExistence type="predicted"/>
<evidence type="ECO:0000259" key="1">
    <source>
        <dbReference type="Pfam" id="PF18053"/>
    </source>
</evidence>